<dbReference type="FunFam" id="3.20.20.60:FF:000004">
    <property type="entry name" value="5-keto-4-deoxy-D-glucarate aldolase"/>
    <property type="match status" value="1"/>
</dbReference>
<dbReference type="RefSeq" id="WP_131833716.1">
    <property type="nucleotide sequence ID" value="NZ_SMFY01000001.1"/>
</dbReference>
<reference evidence="8 9" key="1">
    <citation type="submission" date="2019-03" db="EMBL/GenBank/DDBJ databases">
        <title>Genomic Encyclopedia of Type Strains, Phase IV (KMG-IV): sequencing the most valuable type-strain genomes for metagenomic binning, comparative biology and taxonomic classification.</title>
        <authorList>
            <person name="Goeker M."/>
        </authorList>
    </citation>
    <scope>NUCLEOTIDE SEQUENCE [LARGE SCALE GENOMIC DNA]</scope>
    <source>
        <strain evidence="8 9">DSM 101</strain>
    </source>
</reference>
<evidence type="ECO:0000259" key="7">
    <source>
        <dbReference type="Pfam" id="PF03328"/>
    </source>
</evidence>
<dbReference type="AlphaFoldDB" id="A0A4R1I625"/>
<dbReference type="GO" id="GO:0046872">
    <property type="term" value="F:metal ion binding"/>
    <property type="evidence" value="ECO:0007669"/>
    <property type="project" value="UniProtKB-KW"/>
</dbReference>
<feature type="domain" description="HpcH/HpaI aldolase/citrate lyase" evidence="7">
    <location>
        <begin position="18"/>
        <end position="242"/>
    </location>
</feature>
<keyword evidence="5" id="KW-0670">Pyruvate</keyword>
<dbReference type="Pfam" id="PF03328">
    <property type="entry name" value="HpcH_HpaI"/>
    <property type="match status" value="1"/>
</dbReference>
<dbReference type="PANTHER" id="PTHR30502">
    <property type="entry name" value="2-KETO-3-DEOXY-L-RHAMNONATE ALDOLASE"/>
    <property type="match status" value="1"/>
</dbReference>
<dbReference type="GO" id="GO:0005737">
    <property type="term" value="C:cytoplasm"/>
    <property type="evidence" value="ECO:0007669"/>
    <property type="project" value="UniProtKB-ARBA"/>
</dbReference>
<dbReference type="PANTHER" id="PTHR30502:SF4">
    <property type="entry name" value="5-KETO-4-DEOXY-D-GLUCARATE ALDOLASE"/>
    <property type="match status" value="1"/>
</dbReference>
<dbReference type="Proteomes" id="UP000295030">
    <property type="component" value="Unassembled WGS sequence"/>
</dbReference>
<name>A0A4R1I625_ANCAQ</name>
<accession>A0A4R1I625</accession>
<dbReference type="InterPro" id="IPR015813">
    <property type="entry name" value="Pyrv/PenolPyrv_kinase-like_dom"/>
</dbReference>
<dbReference type="Gene3D" id="3.20.20.60">
    <property type="entry name" value="Phosphoenolpyruvate-binding domains"/>
    <property type="match status" value="1"/>
</dbReference>
<evidence type="ECO:0000256" key="1">
    <source>
        <dbReference type="ARBA" id="ARBA00001968"/>
    </source>
</evidence>
<evidence type="ECO:0000256" key="2">
    <source>
        <dbReference type="ARBA" id="ARBA00005568"/>
    </source>
</evidence>
<comment type="catalytic activity">
    <reaction evidence="6">
        <text>D-glyceraldehyde + pyruvate = 2-dehydro-3-deoxy-L-galactonate</text>
        <dbReference type="Rhea" id="RHEA:80055"/>
        <dbReference type="ChEBI" id="CHEBI:15361"/>
        <dbReference type="ChEBI" id="CHEBI:17378"/>
        <dbReference type="ChEBI" id="CHEBI:75545"/>
    </reaction>
</comment>
<dbReference type="EMBL" id="SMFY01000001">
    <property type="protein sequence ID" value="TCK30378.1"/>
    <property type="molecule type" value="Genomic_DNA"/>
</dbReference>
<dbReference type="SUPFAM" id="SSF51621">
    <property type="entry name" value="Phosphoenolpyruvate/pyruvate domain"/>
    <property type="match status" value="1"/>
</dbReference>
<evidence type="ECO:0000313" key="9">
    <source>
        <dbReference type="Proteomes" id="UP000295030"/>
    </source>
</evidence>
<dbReference type="InterPro" id="IPR040442">
    <property type="entry name" value="Pyrv_kinase-like_dom_sf"/>
</dbReference>
<dbReference type="InterPro" id="IPR050251">
    <property type="entry name" value="HpcH-HpaI_aldolase"/>
</dbReference>
<dbReference type="OrthoDB" id="9802624at2"/>
<evidence type="ECO:0000256" key="5">
    <source>
        <dbReference type="ARBA" id="ARBA00023317"/>
    </source>
</evidence>
<dbReference type="InterPro" id="IPR005000">
    <property type="entry name" value="Aldolase/citrate-lyase_domain"/>
</dbReference>
<keyword evidence="4" id="KW-0456">Lyase</keyword>
<protein>
    <submittedName>
        <fullName evidence="8">4-hydroxy-2-oxoheptanedioate aldolase</fullName>
    </submittedName>
</protein>
<comment type="caution">
    <text evidence="8">The sequence shown here is derived from an EMBL/GenBank/DDBJ whole genome shotgun (WGS) entry which is preliminary data.</text>
</comment>
<evidence type="ECO:0000256" key="6">
    <source>
        <dbReference type="ARBA" id="ARBA00045074"/>
    </source>
</evidence>
<sequence length="258" mass="27655">MELPANHFKRGIHAGDQQLGLWCSLASHITVEILAGSGYDWLLIDTEHSPNELPMVFSQLQACMENKVQPIVRPPVTDAIWAKRYLDAGVQSFLFPMVETAEQAAAAVAYTRYPPEGVRGFAASSRASRFGRVKDYYSRAQEEICVLVQIESKLGMENLEAICAVPGIDGVFIGPGDLSADIGYLGDQGNEAVVTLIEGLVGRIVKAGNRAGILTGDEGLARRYIAAGNIFTAVGSDAGLLARGSEALARRFRASSIA</sequence>
<evidence type="ECO:0000313" key="8">
    <source>
        <dbReference type="EMBL" id="TCK30378.1"/>
    </source>
</evidence>
<gene>
    <name evidence="8" type="ORF">EV667_0466</name>
</gene>
<proteinExistence type="inferred from homology"/>
<evidence type="ECO:0000256" key="4">
    <source>
        <dbReference type="ARBA" id="ARBA00023239"/>
    </source>
</evidence>
<organism evidence="8 9">
    <name type="scientific">Ancylobacter aquaticus</name>
    <dbReference type="NCBI Taxonomy" id="100"/>
    <lineage>
        <taxon>Bacteria</taxon>
        <taxon>Pseudomonadati</taxon>
        <taxon>Pseudomonadota</taxon>
        <taxon>Alphaproteobacteria</taxon>
        <taxon>Hyphomicrobiales</taxon>
        <taxon>Xanthobacteraceae</taxon>
        <taxon>Ancylobacter</taxon>
    </lineage>
</organism>
<keyword evidence="9" id="KW-1185">Reference proteome</keyword>
<dbReference type="GO" id="GO:0016832">
    <property type="term" value="F:aldehyde-lyase activity"/>
    <property type="evidence" value="ECO:0007669"/>
    <property type="project" value="TreeGrafter"/>
</dbReference>
<comment type="cofactor">
    <cofactor evidence="1">
        <name>a divalent metal cation</name>
        <dbReference type="ChEBI" id="CHEBI:60240"/>
    </cofactor>
</comment>
<evidence type="ECO:0000256" key="3">
    <source>
        <dbReference type="ARBA" id="ARBA00022723"/>
    </source>
</evidence>
<keyword evidence="3" id="KW-0479">Metal-binding</keyword>
<comment type="similarity">
    <text evidence="2">Belongs to the HpcH/HpaI aldolase family.</text>
</comment>